<dbReference type="InterPro" id="IPR001279">
    <property type="entry name" value="Metallo-B-lactamas"/>
</dbReference>
<dbReference type="SMART" id="SM00849">
    <property type="entry name" value="Lactamase_B"/>
    <property type="match status" value="1"/>
</dbReference>
<dbReference type="AlphaFoldDB" id="F2KR81"/>
<reference evidence="2 3" key="1">
    <citation type="submission" date="2011-03" db="EMBL/GenBank/DDBJ databases">
        <title>The complete genome of Archaeoglobus veneficus SNP6.</title>
        <authorList>
            <consortium name="US DOE Joint Genome Institute (JGI-PGF)"/>
            <person name="Lucas S."/>
            <person name="Copeland A."/>
            <person name="Lapidus A."/>
            <person name="Bruce D."/>
            <person name="Goodwin L."/>
            <person name="Pitluck S."/>
            <person name="Kyrpides N."/>
            <person name="Mavromatis K."/>
            <person name="Pagani I."/>
            <person name="Ivanova N."/>
            <person name="Mikhailova N."/>
            <person name="Lu M."/>
            <person name="Detter J.C."/>
            <person name="Tapia R."/>
            <person name="Han C."/>
            <person name="Land M."/>
            <person name="Hauser L."/>
            <person name="Markowitz V."/>
            <person name="Cheng J.-F."/>
            <person name="Hugenholtz P."/>
            <person name="Woyke T."/>
            <person name="Wu D."/>
            <person name="Spring S."/>
            <person name="Brambilla E."/>
            <person name="Klenk H.-P."/>
            <person name="Eisen J.A."/>
        </authorList>
    </citation>
    <scope>NUCLEOTIDE SEQUENCE [LARGE SCALE GENOMIC DNA]</scope>
    <source>
        <strain>SNP6</strain>
    </source>
</reference>
<dbReference type="HOGENOM" id="CLU_017490_0_0_2"/>
<protein>
    <submittedName>
        <fullName evidence="2">Beta-lactamase domain protein</fullName>
    </submittedName>
</protein>
<organism evidence="2 3">
    <name type="scientific">Archaeoglobus veneficus (strain DSM 11195 / SNP6)</name>
    <dbReference type="NCBI Taxonomy" id="693661"/>
    <lineage>
        <taxon>Archaea</taxon>
        <taxon>Methanobacteriati</taxon>
        <taxon>Methanobacteriota</taxon>
        <taxon>Archaeoglobi</taxon>
        <taxon>Archaeoglobales</taxon>
        <taxon>Archaeoglobaceae</taxon>
        <taxon>Archaeoglobus</taxon>
    </lineage>
</organism>
<feature type="domain" description="Flavodoxin-like" evidence="1">
    <location>
        <begin position="289"/>
        <end position="427"/>
    </location>
</feature>
<dbReference type="Pfam" id="PF00258">
    <property type="entry name" value="Flavodoxin_1"/>
    <property type="match status" value="1"/>
</dbReference>
<dbReference type="PANTHER" id="PTHR43717:SF1">
    <property type="entry name" value="ANAEROBIC NITRIC OXIDE REDUCTASE FLAVORUBREDOXIN"/>
    <property type="match status" value="1"/>
</dbReference>
<dbReference type="InterPro" id="IPR008254">
    <property type="entry name" value="Flavodoxin/NO_synth"/>
</dbReference>
<keyword evidence="3" id="KW-1185">Reference proteome</keyword>
<dbReference type="GO" id="GO:0046872">
    <property type="term" value="F:metal ion binding"/>
    <property type="evidence" value="ECO:0007669"/>
    <property type="project" value="InterPro"/>
</dbReference>
<evidence type="ECO:0000313" key="3">
    <source>
        <dbReference type="Proteomes" id="UP000008136"/>
    </source>
</evidence>
<gene>
    <name evidence="2" type="ordered locus">Arcve_0698</name>
</gene>
<dbReference type="PROSITE" id="PS50902">
    <property type="entry name" value="FLAVODOXIN_LIKE"/>
    <property type="match status" value="1"/>
</dbReference>
<proteinExistence type="predicted"/>
<dbReference type="GO" id="GO:0010181">
    <property type="term" value="F:FMN binding"/>
    <property type="evidence" value="ECO:0007669"/>
    <property type="project" value="InterPro"/>
</dbReference>
<dbReference type="SUPFAM" id="SSF52218">
    <property type="entry name" value="Flavoproteins"/>
    <property type="match status" value="1"/>
</dbReference>
<dbReference type="Gene3D" id="3.60.15.10">
    <property type="entry name" value="Ribonuclease Z/Hydroxyacylglutathione hydrolase-like"/>
    <property type="match status" value="1"/>
</dbReference>
<evidence type="ECO:0000259" key="1">
    <source>
        <dbReference type="PROSITE" id="PS50902"/>
    </source>
</evidence>
<dbReference type="PANTHER" id="PTHR43717">
    <property type="entry name" value="ANAEROBIC NITRIC OXIDE REDUCTASE FLAVORUBREDOXIN"/>
    <property type="match status" value="1"/>
</dbReference>
<dbReference type="eggNOG" id="arCOG00509">
    <property type="taxonomic scope" value="Archaea"/>
</dbReference>
<evidence type="ECO:0000313" key="2">
    <source>
        <dbReference type="EMBL" id="AEA46718.1"/>
    </source>
</evidence>
<dbReference type="InterPro" id="IPR036866">
    <property type="entry name" value="RibonucZ/Hydroxyglut_hydro"/>
</dbReference>
<dbReference type="EMBL" id="CP002588">
    <property type="protein sequence ID" value="AEA46718.1"/>
    <property type="molecule type" value="Genomic_DNA"/>
</dbReference>
<dbReference type="InterPro" id="IPR029039">
    <property type="entry name" value="Flavoprotein-like_sf"/>
</dbReference>
<dbReference type="GO" id="GO:0016491">
    <property type="term" value="F:oxidoreductase activity"/>
    <property type="evidence" value="ECO:0007669"/>
    <property type="project" value="InterPro"/>
</dbReference>
<dbReference type="Gene3D" id="3.40.50.360">
    <property type="match status" value="1"/>
</dbReference>
<name>F2KR81_ARCVS</name>
<dbReference type="SUPFAM" id="SSF56281">
    <property type="entry name" value="Metallo-hydrolase/oxidoreductase"/>
    <property type="match status" value="1"/>
</dbReference>
<dbReference type="GO" id="GO:0009055">
    <property type="term" value="F:electron transfer activity"/>
    <property type="evidence" value="ECO:0007669"/>
    <property type="project" value="InterPro"/>
</dbReference>
<sequence>MPDWSEKRTTEKNLSNLSFNRLLKLDASKVRLYSKKTESGKMPLEIKENVYWVGAIDWEERDFHNFEIPRGATYNAYLIVDEKIALVDTVKHKFFGEMLRRIEEIIDPKEIDYIISNHVEIDHSGSIPYIKKIAKDAKVIATEKGRRGLCKYYDCADWEFQTVKTGDELKLGKKTLTFIEAPMLHWPDSMFTYVKEDKLLLPNDAFGQHIASVERFDEELGVEEALYWAKVYYANILMPFGKLINKKLEELSSLEVDMIAPSHGVIWKNPAKIIEAYRKWANFEAEEKVCIVYDTMYHSTTLLAKAIAEGVASKGVEVRLFHTRNDPWSEIVAEILDAKAIAIGSPTMHGGMFPPVAGFLNYLKGLKPRKKLGVAFGSCGWGGGAVREINKMLEQMGFEIIDEGLEVKFKPTEEELKMAFDLGVRLAEKVKTK</sequence>
<accession>F2KR81</accession>
<dbReference type="PIRSF" id="PIRSF005243">
    <property type="entry name" value="ROO"/>
    <property type="match status" value="1"/>
</dbReference>
<dbReference type="Proteomes" id="UP000008136">
    <property type="component" value="Chromosome"/>
</dbReference>
<dbReference type="InterPro" id="IPR045761">
    <property type="entry name" value="ODP_dom"/>
</dbReference>
<dbReference type="STRING" id="693661.Arcve_0698"/>
<dbReference type="InterPro" id="IPR016440">
    <property type="entry name" value="Rubredoxin-O_OxRdtase"/>
</dbReference>
<dbReference type="KEGG" id="ave:Arcve_0698"/>
<dbReference type="CDD" id="cd07709">
    <property type="entry name" value="flavodiiron_proteins_MBL-fold"/>
    <property type="match status" value="1"/>
</dbReference>
<dbReference type="Pfam" id="PF19583">
    <property type="entry name" value="ODP"/>
    <property type="match status" value="1"/>
</dbReference>